<dbReference type="Proteomes" id="UP000045545">
    <property type="component" value="Unassembled WGS sequence"/>
</dbReference>
<feature type="compositionally biased region" description="Acidic residues" evidence="6">
    <location>
        <begin position="192"/>
        <end position="202"/>
    </location>
</feature>
<dbReference type="STRING" id="690567.2242"/>
<dbReference type="Pfam" id="PF01386">
    <property type="entry name" value="Ribosomal_L25p"/>
    <property type="match status" value="1"/>
</dbReference>
<evidence type="ECO:0000256" key="4">
    <source>
        <dbReference type="ARBA" id="ARBA00023274"/>
    </source>
</evidence>
<dbReference type="GO" id="GO:0006412">
    <property type="term" value="P:translation"/>
    <property type="evidence" value="ECO:0007669"/>
    <property type="project" value="UniProtKB-UniRule"/>
</dbReference>
<evidence type="ECO:0000259" key="8">
    <source>
        <dbReference type="Pfam" id="PF14693"/>
    </source>
</evidence>
<dbReference type="InterPro" id="IPR020930">
    <property type="entry name" value="Ribosomal_uL5_bac-type"/>
</dbReference>
<sequence length="213" mass="23179">MAFSAPTLICQKRELSTKSYLNKSKKDDYIPAIIYGKDQEPIPVMLAAKPTLKEFKTHGVHSIFNLNISGEPKKLISVVREYQNHPVTGKIIHIDFMTVSMTEKFTSSVPVHIIGEEAATKEGGIIQAGLTEIEVECLPQDLPDNITYDISDLKIGNNVTVGDITPPQGVTFLSDPDAVIVTILAPSRATTEDEASENEAAEAGEAVEAKNEE</sequence>
<dbReference type="PANTHER" id="PTHR33284:SF1">
    <property type="entry name" value="RIBOSOMAL PROTEIN L25_GLN-TRNA SYNTHETASE, ANTI-CODON-BINDING DOMAIN-CONTAINING PROTEIN"/>
    <property type="match status" value="1"/>
</dbReference>
<feature type="domain" description="Large ribosomal subunit protein bL25 beta" evidence="8">
    <location>
        <begin position="105"/>
        <end position="186"/>
    </location>
</feature>
<dbReference type="InterPro" id="IPR020056">
    <property type="entry name" value="Rbsml_bL25/Gln-tRNA_synth_N"/>
</dbReference>
<dbReference type="Gene3D" id="2.40.240.10">
    <property type="entry name" value="Ribosomal Protein L25, Chain P"/>
    <property type="match status" value="1"/>
</dbReference>
<dbReference type="EMBL" id="CGIH01000038">
    <property type="protein sequence ID" value="CFX93571.1"/>
    <property type="molecule type" value="Genomic_DNA"/>
</dbReference>
<comment type="function">
    <text evidence="5">This is one of the proteins that binds to the 5S RNA in the ribosome where it forms part of the central protuberance.</text>
</comment>
<accession>A0A0E4GEP9</accession>
<comment type="similarity">
    <text evidence="5">Belongs to the bacterial ribosomal protein bL25 family. CTC subfamily.</text>
</comment>
<dbReference type="GO" id="GO:0022625">
    <property type="term" value="C:cytosolic large ribosomal subunit"/>
    <property type="evidence" value="ECO:0007669"/>
    <property type="project" value="TreeGrafter"/>
</dbReference>
<dbReference type="GO" id="GO:0003735">
    <property type="term" value="F:structural constituent of ribosome"/>
    <property type="evidence" value="ECO:0007669"/>
    <property type="project" value="InterPro"/>
</dbReference>
<dbReference type="InterPro" id="IPR020057">
    <property type="entry name" value="Ribosomal_bL25_b-dom"/>
</dbReference>
<reference evidence="9 10" key="1">
    <citation type="submission" date="2015-03" db="EMBL/GenBank/DDBJ databases">
        <authorList>
            <person name="Murphy D."/>
        </authorList>
    </citation>
    <scope>NUCLEOTIDE SEQUENCE [LARGE SCALE GENOMIC DNA]</scope>
    <source>
        <strain evidence="9 10">OL-4</strain>
    </source>
</reference>
<dbReference type="RefSeq" id="WP_046498915.1">
    <property type="nucleotide sequence ID" value="NZ_CGIH01000038.1"/>
</dbReference>
<organism evidence="9 10">
    <name type="scientific">Syntrophomonas zehnderi OL-4</name>
    <dbReference type="NCBI Taxonomy" id="690567"/>
    <lineage>
        <taxon>Bacteria</taxon>
        <taxon>Bacillati</taxon>
        <taxon>Bacillota</taxon>
        <taxon>Clostridia</taxon>
        <taxon>Eubacteriales</taxon>
        <taxon>Syntrophomonadaceae</taxon>
        <taxon>Syntrophomonas</taxon>
    </lineage>
</organism>
<keyword evidence="3 5" id="KW-0689">Ribosomal protein</keyword>
<dbReference type="InterPro" id="IPR029751">
    <property type="entry name" value="Ribosomal_L25_dom"/>
</dbReference>
<dbReference type="InterPro" id="IPR011035">
    <property type="entry name" value="Ribosomal_bL25/Gln-tRNA_synth"/>
</dbReference>
<dbReference type="GO" id="GO:0008097">
    <property type="term" value="F:5S rRNA binding"/>
    <property type="evidence" value="ECO:0007669"/>
    <property type="project" value="InterPro"/>
</dbReference>
<feature type="domain" description="Large ribosomal subunit protein bL25 L25" evidence="7">
    <location>
        <begin position="9"/>
        <end position="96"/>
    </location>
</feature>
<evidence type="ECO:0000313" key="10">
    <source>
        <dbReference type="Proteomes" id="UP000045545"/>
    </source>
</evidence>
<evidence type="ECO:0000256" key="3">
    <source>
        <dbReference type="ARBA" id="ARBA00022980"/>
    </source>
</evidence>
<keyword evidence="10" id="KW-1185">Reference proteome</keyword>
<keyword evidence="1 5" id="KW-0699">rRNA-binding</keyword>
<feature type="region of interest" description="Disordered" evidence="6">
    <location>
        <begin position="188"/>
        <end position="213"/>
    </location>
</feature>
<dbReference type="InterPro" id="IPR037121">
    <property type="entry name" value="Ribosomal_bL25_C"/>
</dbReference>
<gene>
    <name evidence="5" type="primary">rplY</name>
    <name evidence="5" type="synonym">ctc</name>
    <name evidence="9" type="ORF">2242</name>
</gene>
<dbReference type="SUPFAM" id="SSF50715">
    <property type="entry name" value="Ribosomal protein L25-like"/>
    <property type="match status" value="1"/>
</dbReference>
<dbReference type="AlphaFoldDB" id="A0A0E4GEP9"/>
<dbReference type="NCBIfam" id="TIGR00731">
    <property type="entry name" value="bL25_bact_ctc"/>
    <property type="match status" value="1"/>
</dbReference>
<name>A0A0E4GEP9_9FIRM</name>
<dbReference type="Pfam" id="PF14693">
    <property type="entry name" value="Ribosomal_TL5_C"/>
    <property type="match status" value="1"/>
</dbReference>
<keyword evidence="2 5" id="KW-0694">RNA-binding</keyword>
<evidence type="ECO:0000256" key="1">
    <source>
        <dbReference type="ARBA" id="ARBA00022730"/>
    </source>
</evidence>
<dbReference type="Gene3D" id="2.170.120.20">
    <property type="entry name" value="Ribosomal protein L25, beta domain"/>
    <property type="match status" value="1"/>
</dbReference>
<dbReference type="OrthoDB" id="9790002at2"/>
<dbReference type="InterPro" id="IPR001021">
    <property type="entry name" value="Ribosomal_bL25_long"/>
</dbReference>
<keyword evidence="4 5" id="KW-0687">Ribonucleoprotein</keyword>
<evidence type="ECO:0000256" key="6">
    <source>
        <dbReference type="SAM" id="MobiDB-lite"/>
    </source>
</evidence>
<dbReference type="PANTHER" id="PTHR33284">
    <property type="entry name" value="RIBOSOMAL PROTEIN L25/GLN-TRNA SYNTHETASE, ANTI-CODON-BINDING DOMAIN-CONTAINING PROTEIN"/>
    <property type="match status" value="1"/>
</dbReference>
<evidence type="ECO:0000259" key="7">
    <source>
        <dbReference type="Pfam" id="PF01386"/>
    </source>
</evidence>
<dbReference type="CDD" id="cd00495">
    <property type="entry name" value="Ribosomal_L25_TL5_CTC"/>
    <property type="match status" value="1"/>
</dbReference>
<proteinExistence type="inferred from homology"/>
<evidence type="ECO:0000313" key="9">
    <source>
        <dbReference type="EMBL" id="CFX93571.1"/>
    </source>
</evidence>
<dbReference type="HAMAP" id="MF_01334">
    <property type="entry name" value="Ribosomal_bL25_CTC"/>
    <property type="match status" value="1"/>
</dbReference>
<protein>
    <recommendedName>
        <fullName evidence="5">Large ribosomal subunit protein bL25</fullName>
    </recommendedName>
    <alternativeName>
        <fullName evidence="5">General stress protein CTC</fullName>
    </alternativeName>
</protein>
<evidence type="ECO:0000256" key="2">
    <source>
        <dbReference type="ARBA" id="ARBA00022884"/>
    </source>
</evidence>
<comment type="subunit">
    <text evidence="5">Part of the 50S ribosomal subunit; part of the 5S rRNA/L5/L18/L25 subcomplex. Contacts the 5S rRNA. Binds to the 5S rRNA independently of L5 and L18.</text>
</comment>
<evidence type="ECO:0000256" key="5">
    <source>
        <dbReference type="HAMAP-Rule" id="MF_01334"/>
    </source>
</evidence>